<sequence>MKPDLYPSEQKTVLTATELMMLLSISSTTLWRHVKSGELPPPKYVGKSRYWRYEDILRFV</sequence>
<dbReference type="Gene3D" id="1.10.238.160">
    <property type="match status" value="1"/>
</dbReference>
<feature type="domain" description="Helix-turn-helix" evidence="1">
    <location>
        <begin position="13"/>
        <end position="59"/>
    </location>
</feature>
<accession>A0A6M4MGG3</accession>
<name>A0A6M4MGG3_9ALTE</name>
<dbReference type="AlphaFoldDB" id="A0A6M4MGG3"/>
<keyword evidence="3" id="KW-1185">Reference proteome</keyword>
<organism evidence="2 3">
    <name type="scientific">Alteromonas pelagimontana</name>
    <dbReference type="NCBI Taxonomy" id="1858656"/>
    <lineage>
        <taxon>Bacteria</taxon>
        <taxon>Pseudomonadati</taxon>
        <taxon>Pseudomonadota</taxon>
        <taxon>Gammaproteobacteria</taxon>
        <taxon>Alteromonadales</taxon>
        <taxon>Alteromonadaceae</taxon>
        <taxon>Alteromonas/Salinimonas group</taxon>
        <taxon>Alteromonas</taxon>
    </lineage>
</organism>
<reference evidence="3" key="1">
    <citation type="submission" date="2014-12" db="EMBL/GenBank/DDBJ databases">
        <title>Complete genome sequence of a multi-drug resistant Klebsiella pneumoniae.</title>
        <authorList>
            <person name="Hua X."/>
            <person name="Chen Q."/>
            <person name="Li X."/>
            <person name="Feng Y."/>
            <person name="Ruan Z."/>
            <person name="Yu Y."/>
        </authorList>
    </citation>
    <scope>NUCLEOTIDE SEQUENCE [LARGE SCALE GENOMIC DNA]</scope>
    <source>
        <strain evidence="3">5.12</strain>
    </source>
</reference>
<evidence type="ECO:0000313" key="2">
    <source>
        <dbReference type="EMBL" id="QJR81695.1"/>
    </source>
</evidence>
<proteinExistence type="predicted"/>
<dbReference type="SUPFAM" id="SSF46955">
    <property type="entry name" value="Putative DNA-binding domain"/>
    <property type="match status" value="1"/>
</dbReference>
<dbReference type="KEGG" id="apel:CA267_013445"/>
<dbReference type="InterPro" id="IPR009061">
    <property type="entry name" value="DNA-bd_dom_put_sf"/>
</dbReference>
<dbReference type="Pfam" id="PF12728">
    <property type="entry name" value="HTH_17"/>
    <property type="match status" value="1"/>
</dbReference>
<protein>
    <submittedName>
        <fullName evidence="2">Helix-turn-helix domain-containing protein</fullName>
    </submittedName>
</protein>
<evidence type="ECO:0000259" key="1">
    <source>
        <dbReference type="Pfam" id="PF12728"/>
    </source>
</evidence>
<dbReference type="EMBL" id="CP052766">
    <property type="protein sequence ID" value="QJR81695.1"/>
    <property type="molecule type" value="Genomic_DNA"/>
</dbReference>
<reference evidence="2 3" key="2">
    <citation type="submission" date="2020-04" db="EMBL/GenBank/DDBJ databases">
        <title>Complete genome sequence of Alteromonas pelagimontana 5.12T.</title>
        <authorList>
            <person name="Sinha R.K."/>
            <person name="Krishnan K.P."/>
            <person name="Kurian J.P."/>
        </authorList>
    </citation>
    <scope>NUCLEOTIDE SEQUENCE [LARGE SCALE GENOMIC DNA]</scope>
    <source>
        <strain evidence="2 3">5.12</strain>
    </source>
</reference>
<dbReference type="Proteomes" id="UP000219285">
    <property type="component" value="Chromosome"/>
</dbReference>
<gene>
    <name evidence="2" type="ORF">CA267_013445</name>
</gene>
<evidence type="ECO:0000313" key="3">
    <source>
        <dbReference type="Proteomes" id="UP000219285"/>
    </source>
</evidence>
<dbReference type="InterPro" id="IPR041657">
    <property type="entry name" value="HTH_17"/>
</dbReference>